<evidence type="ECO:0000313" key="4">
    <source>
        <dbReference type="EMBL" id="KAK0625966.1"/>
    </source>
</evidence>
<dbReference type="PROSITE" id="PS00463">
    <property type="entry name" value="ZN2_CY6_FUNGAL_1"/>
    <property type="match status" value="1"/>
</dbReference>
<protein>
    <recommendedName>
        <fullName evidence="3">Zn(2)-C6 fungal-type domain-containing protein</fullName>
    </recommendedName>
</protein>
<name>A0AA39X2A8_9PEZI</name>
<gene>
    <name evidence="4" type="ORF">B0T14DRAFT_89372</name>
</gene>
<evidence type="ECO:0000313" key="5">
    <source>
        <dbReference type="Proteomes" id="UP001175000"/>
    </source>
</evidence>
<dbReference type="Pfam" id="PF11951">
    <property type="entry name" value="Fungal_trans_2"/>
    <property type="match status" value="1"/>
</dbReference>
<dbReference type="Proteomes" id="UP001175000">
    <property type="component" value="Unassembled WGS sequence"/>
</dbReference>
<keyword evidence="1" id="KW-0539">Nucleus</keyword>
<dbReference type="InterPro" id="IPR036864">
    <property type="entry name" value="Zn2-C6_fun-type_DNA-bd_sf"/>
</dbReference>
<dbReference type="SMART" id="SM00066">
    <property type="entry name" value="GAL4"/>
    <property type="match status" value="1"/>
</dbReference>
<dbReference type="CDD" id="cd00067">
    <property type="entry name" value="GAL4"/>
    <property type="match status" value="1"/>
</dbReference>
<dbReference type="Gene3D" id="4.10.240.10">
    <property type="entry name" value="Zn(2)-C6 fungal-type DNA-binding domain"/>
    <property type="match status" value="1"/>
</dbReference>
<feature type="region of interest" description="Disordered" evidence="2">
    <location>
        <begin position="574"/>
        <end position="595"/>
    </location>
</feature>
<sequence>MVYGGRPSRGCRTCRSRRIKCDEGKPTCQQCAKSKRECGGYRSEFEIVHRDQTKSTVRRMRKALEGQSQTQKPPIATPSTSVFFVHEQSQLQTPAPSPQDPTEQRLLQYQSPSPRPSLTIPIAQRASAFFASNFILISSANTPHGFMEHLVPLLETTLPDSALSYAFNACAFAALGNRVSADNVDFPALSLKQHTNALARTQMALGDPATANTDATLASVLLLSLYESITATRNVGLLAWRSHIDGAVDIVKARGGRMMCSTRTGAHLFNAVRHLLLSRTLSAGVLPPVGADYWVDEADTSFISTCHRFVLKTSEIRVEVSALLAGSRRGEERDRVVEMSKRVQALDHDIAAWLADLPPAYRFRTVCWIEDDNTDSITGAPHDRDEVFPGRIDVYPDYVTASAWNVARVTRMVLGSIGIRITAWLSSPVDYRTTPEYSTWKAICAGNIAEIIASVPYHLGWHAKQKQLLETNPQLSGFVCGEEVPLKALPAFLLIWSLVCLKTHDATTDEQRVWAQRRLEFIADSVGIRYAHVLNDFNLRFPSMMIRDDGQMQVPDVLLNGKIEVPVALRPKLEPQSPESLDSRMRMPQHGGDWG</sequence>
<evidence type="ECO:0000259" key="3">
    <source>
        <dbReference type="PROSITE" id="PS50048"/>
    </source>
</evidence>
<comment type="caution">
    <text evidence="4">The sequence shown here is derived from an EMBL/GenBank/DDBJ whole genome shotgun (WGS) entry which is preliminary data.</text>
</comment>
<dbReference type="SUPFAM" id="SSF57701">
    <property type="entry name" value="Zn2/Cys6 DNA-binding domain"/>
    <property type="match status" value="1"/>
</dbReference>
<dbReference type="InterPro" id="IPR021858">
    <property type="entry name" value="Fun_TF"/>
</dbReference>
<dbReference type="Pfam" id="PF00172">
    <property type="entry name" value="Zn_clus"/>
    <property type="match status" value="1"/>
</dbReference>
<organism evidence="4 5">
    <name type="scientific">Immersiella caudata</name>
    <dbReference type="NCBI Taxonomy" id="314043"/>
    <lineage>
        <taxon>Eukaryota</taxon>
        <taxon>Fungi</taxon>
        <taxon>Dikarya</taxon>
        <taxon>Ascomycota</taxon>
        <taxon>Pezizomycotina</taxon>
        <taxon>Sordariomycetes</taxon>
        <taxon>Sordariomycetidae</taxon>
        <taxon>Sordariales</taxon>
        <taxon>Lasiosphaeriaceae</taxon>
        <taxon>Immersiella</taxon>
    </lineage>
</organism>
<feature type="domain" description="Zn(2)-C6 fungal-type" evidence="3">
    <location>
        <begin position="10"/>
        <end position="38"/>
    </location>
</feature>
<dbReference type="AlphaFoldDB" id="A0AA39X2A8"/>
<dbReference type="InterPro" id="IPR053175">
    <property type="entry name" value="DHMBA_Reg_Transcription_Factor"/>
</dbReference>
<dbReference type="InterPro" id="IPR001138">
    <property type="entry name" value="Zn2Cys6_DnaBD"/>
</dbReference>
<reference evidence="4" key="1">
    <citation type="submission" date="2023-06" db="EMBL/GenBank/DDBJ databases">
        <title>Genome-scale phylogeny and comparative genomics of the fungal order Sordariales.</title>
        <authorList>
            <consortium name="Lawrence Berkeley National Laboratory"/>
            <person name="Hensen N."/>
            <person name="Bonometti L."/>
            <person name="Westerberg I."/>
            <person name="Brannstrom I.O."/>
            <person name="Guillou S."/>
            <person name="Cros-Aarteil S."/>
            <person name="Calhoun S."/>
            <person name="Haridas S."/>
            <person name="Kuo A."/>
            <person name="Mondo S."/>
            <person name="Pangilinan J."/>
            <person name="Riley R."/>
            <person name="Labutti K."/>
            <person name="Andreopoulos B."/>
            <person name="Lipzen A."/>
            <person name="Chen C."/>
            <person name="Yanf M."/>
            <person name="Daum C."/>
            <person name="Ng V."/>
            <person name="Clum A."/>
            <person name="Steindorff A."/>
            <person name="Ohm R."/>
            <person name="Martin F."/>
            <person name="Silar P."/>
            <person name="Natvig D."/>
            <person name="Lalanne C."/>
            <person name="Gautier V."/>
            <person name="Ament-Velasquez S.L."/>
            <person name="Kruys A."/>
            <person name="Hutchinson M.I."/>
            <person name="Powell A.J."/>
            <person name="Barry K."/>
            <person name="Miller A.N."/>
            <person name="Grigoriev I.V."/>
            <person name="Debuchy R."/>
            <person name="Gladieux P."/>
            <person name="Thoren M.H."/>
            <person name="Johannesson H."/>
        </authorList>
    </citation>
    <scope>NUCLEOTIDE SEQUENCE</scope>
    <source>
        <strain evidence="4">CBS 606.72</strain>
    </source>
</reference>
<accession>A0AA39X2A8</accession>
<evidence type="ECO:0000256" key="2">
    <source>
        <dbReference type="SAM" id="MobiDB-lite"/>
    </source>
</evidence>
<keyword evidence="5" id="KW-1185">Reference proteome</keyword>
<dbReference type="EMBL" id="JAULSU010000002">
    <property type="protein sequence ID" value="KAK0625966.1"/>
    <property type="molecule type" value="Genomic_DNA"/>
</dbReference>
<dbReference type="PANTHER" id="PTHR38791:SF13">
    <property type="entry name" value="ZN(2)-C6 FUNGAL-TYPE DOMAIN-CONTAINING PROTEIN"/>
    <property type="match status" value="1"/>
</dbReference>
<evidence type="ECO:0000256" key="1">
    <source>
        <dbReference type="ARBA" id="ARBA00023242"/>
    </source>
</evidence>
<feature type="region of interest" description="Disordered" evidence="2">
    <location>
        <begin position="88"/>
        <end position="113"/>
    </location>
</feature>
<dbReference type="GO" id="GO:0008270">
    <property type="term" value="F:zinc ion binding"/>
    <property type="evidence" value="ECO:0007669"/>
    <property type="project" value="InterPro"/>
</dbReference>
<proteinExistence type="predicted"/>
<dbReference type="PROSITE" id="PS50048">
    <property type="entry name" value="ZN2_CY6_FUNGAL_2"/>
    <property type="match status" value="1"/>
</dbReference>
<dbReference type="PANTHER" id="PTHR38791">
    <property type="entry name" value="ZN(II)2CYS6 TRANSCRIPTION FACTOR (EUROFUNG)-RELATED-RELATED"/>
    <property type="match status" value="1"/>
</dbReference>
<dbReference type="GO" id="GO:0000981">
    <property type="term" value="F:DNA-binding transcription factor activity, RNA polymerase II-specific"/>
    <property type="evidence" value="ECO:0007669"/>
    <property type="project" value="InterPro"/>
</dbReference>